<organism evidence="1 2">
    <name type="scientific">Saccharothrix coeruleofusca</name>
    <dbReference type="NCBI Taxonomy" id="33919"/>
    <lineage>
        <taxon>Bacteria</taxon>
        <taxon>Bacillati</taxon>
        <taxon>Actinomycetota</taxon>
        <taxon>Actinomycetes</taxon>
        <taxon>Pseudonocardiales</taxon>
        <taxon>Pseudonocardiaceae</taxon>
        <taxon>Saccharothrix</taxon>
    </lineage>
</organism>
<dbReference type="Gene3D" id="1.10.10.60">
    <property type="entry name" value="Homeodomain-like"/>
    <property type="match status" value="1"/>
</dbReference>
<proteinExistence type="predicted"/>
<evidence type="ECO:0000313" key="2">
    <source>
        <dbReference type="Proteomes" id="UP000639606"/>
    </source>
</evidence>
<gene>
    <name evidence="1" type="ORF">GCM10010185_71380</name>
</gene>
<evidence type="ECO:0008006" key="3">
    <source>
        <dbReference type="Google" id="ProtNLM"/>
    </source>
</evidence>
<keyword evidence="2" id="KW-1185">Reference proteome</keyword>
<accession>A0A918AY50</accession>
<dbReference type="EMBL" id="BMRG01000035">
    <property type="protein sequence ID" value="GGP87472.1"/>
    <property type="molecule type" value="Genomic_DNA"/>
</dbReference>
<name>A0A918AY50_9PSEU</name>
<dbReference type="AlphaFoldDB" id="A0A918AY50"/>
<sequence length="82" mass="9039">MRSPLPNVPPATIALRAQRVECVEATGEQGVEKAARLAGMSMSAFYRDFQAITTMSPIRFQKRIRLQVADSSAWTSALRGGW</sequence>
<protein>
    <recommendedName>
        <fullName evidence="3">HTH araC/xylS-type domain-containing protein</fullName>
    </recommendedName>
</protein>
<dbReference type="Proteomes" id="UP000639606">
    <property type="component" value="Unassembled WGS sequence"/>
</dbReference>
<evidence type="ECO:0000313" key="1">
    <source>
        <dbReference type="EMBL" id="GGP87472.1"/>
    </source>
</evidence>
<comment type="caution">
    <text evidence="1">The sequence shown here is derived from an EMBL/GenBank/DDBJ whole genome shotgun (WGS) entry which is preliminary data.</text>
</comment>
<reference evidence="1" key="2">
    <citation type="submission" date="2020-09" db="EMBL/GenBank/DDBJ databases">
        <authorList>
            <person name="Sun Q."/>
            <person name="Ohkuma M."/>
        </authorList>
    </citation>
    <scope>NUCLEOTIDE SEQUENCE</scope>
    <source>
        <strain evidence="1">JCM 3313</strain>
    </source>
</reference>
<reference evidence="1" key="1">
    <citation type="journal article" date="2014" name="Int. J. Syst. Evol. Microbiol.">
        <title>Complete genome sequence of Corynebacterium casei LMG S-19264T (=DSM 44701T), isolated from a smear-ripened cheese.</title>
        <authorList>
            <consortium name="US DOE Joint Genome Institute (JGI-PGF)"/>
            <person name="Walter F."/>
            <person name="Albersmeier A."/>
            <person name="Kalinowski J."/>
            <person name="Ruckert C."/>
        </authorList>
    </citation>
    <scope>NUCLEOTIDE SEQUENCE</scope>
    <source>
        <strain evidence="1">JCM 3313</strain>
    </source>
</reference>